<gene>
    <name evidence="2" type="ORF">CGC20_11410</name>
</gene>
<sequence>MPSTAAKVRFNASRMREHLLGDTSESGRSESSHSPSLEATLPPPHLVRDPCYGVCLVWRPVEEPPLPRCIHTASQALEGDAEATGYRDEPLACAAARRDATTSTAATALQLRSPPVKAQSPRKTIRARESPPRGQLLRRGKGGIDEVLRNAREAQRLFYTLQEHRLQAEYRRSQGSLRQEMDQQRQYKCMVQLAEYQAELVNIFGHTMQDAVADSFFDDGMFGAPLDVGYKGVAKASMQPSGTFCASRGDPLTGIMLVSAITDMMEVRSKTAVNTRASLASRLPKMHEEAPATSASLHRKIETTYDAAYAARPASRLTNAHSAHAATECAVAADGAALASGEQTYILHHHPTSAWESASHAAARNLQAERPLDFYASARKIEREDDDRRGGLVGRMQRSLDIRTKRAEDARLRPPSPTYHPIEPRSMPAAMAQEKFGVKSNYLDIVECTQLRPETEEQIAYDTAPLTRLPGETLSQELKVQSKVITQMGTSNELFRGTPKHLADTSVSYMGHVPVAQHNVSCIHHGDDTRRLFAKSTMTMSEHGGGIDIAVIGSNLVTRHRGGKNARAPRALEPKTTDAINQTVEGRMLQQTLYGTLERERRMNIRDDMQGHRYF</sequence>
<dbReference type="VEuPathDB" id="TriTrypDB:LdCL_330006000"/>
<name>A0A504YA10_LEIDO</name>
<organism evidence="2 3">
    <name type="scientific">Leishmania donovani</name>
    <dbReference type="NCBI Taxonomy" id="5661"/>
    <lineage>
        <taxon>Eukaryota</taxon>
        <taxon>Discoba</taxon>
        <taxon>Euglenozoa</taxon>
        <taxon>Kinetoplastea</taxon>
        <taxon>Metakinetoplastina</taxon>
        <taxon>Trypanosomatida</taxon>
        <taxon>Trypanosomatidae</taxon>
        <taxon>Leishmaniinae</taxon>
        <taxon>Leishmania</taxon>
    </lineage>
</organism>
<evidence type="ECO:0000256" key="1">
    <source>
        <dbReference type="SAM" id="MobiDB-lite"/>
    </source>
</evidence>
<comment type="caution">
    <text evidence="2">The sequence shown here is derived from an EMBL/GenBank/DDBJ whole genome shotgun (WGS) entry which is preliminary data.</text>
</comment>
<feature type="region of interest" description="Disordered" evidence="1">
    <location>
        <begin position="1"/>
        <end position="43"/>
    </location>
</feature>
<accession>A0A504YA10</accession>
<dbReference type="VEuPathDB" id="TriTrypDB:LDHU3_33.0130"/>
<reference evidence="3" key="1">
    <citation type="submission" date="2019-02" db="EMBL/GenBank/DDBJ databases">
        <title>FDA dAtabase for Regulatory Grade micrObial Sequences (FDA-ARGOS): Supporting development and validation of Infectious Disease Dx tests.</title>
        <authorList>
            <person name="Duncan R."/>
            <person name="Fisher C."/>
            <person name="Tallon L."/>
            <person name="Sadzewicz L."/>
            <person name="Sengamalay N."/>
            <person name="Ott S."/>
            <person name="Godinez A."/>
            <person name="Nagaraj S."/>
            <person name="Vavikolanu K."/>
            <person name="Vyas G."/>
            <person name="Nadendla S."/>
            <person name="Aluvathingal J."/>
            <person name="Sichtig H."/>
        </authorList>
    </citation>
    <scope>NUCLEOTIDE SEQUENCE [LARGE SCALE GENOMIC DNA]</scope>
    <source>
        <strain evidence="3">FDAARGOS_360</strain>
    </source>
</reference>
<proteinExistence type="predicted"/>
<dbReference type="VEuPathDB" id="TriTrypDB:LdCL_330006100"/>
<protein>
    <submittedName>
        <fullName evidence="2">Uncharacterized protein</fullName>
    </submittedName>
</protein>
<dbReference type="VEuPathDB" id="TriTrypDB:LdBPK_330110.1"/>
<evidence type="ECO:0000313" key="3">
    <source>
        <dbReference type="Proteomes" id="UP000318821"/>
    </source>
</evidence>
<dbReference type="VEuPathDB" id="TriTrypDB:LDHU3_33.0140"/>
<dbReference type="EMBL" id="RHLD01000006">
    <property type="protein sequence ID" value="TPP55688.1"/>
    <property type="molecule type" value="Genomic_DNA"/>
</dbReference>
<dbReference type="AlphaFoldDB" id="A0A504YA10"/>
<dbReference type="Proteomes" id="UP000318821">
    <property type="component" value="Unassembled WGS sequence"/>
</dbReference>
<feature type="region of interest" description="Disordered" evidence="1">
    <location>
        <begin position="112"/>
        <end position="142"/>
    </location>
</feature>
<feature type="compositionally biased region" description="Basic and acidic residues" evidence="1">
    <location>
        <begin position="14"/>
        <end position="31"/>
    </location>
</feature>
<dbReference type="VEuPathDB" id="TriTrypDB:LdBPK_330120.1"/>
<evidence type="ECO:0000313" key="2">
    <source>
        <dbReference type="EMBL" id="TPP55688.1"/>
    </source>
</evidence>